<dbReference type="InterPro" id="IPR013815">
    <property type="entry name" value="ATP_grasp_subdomain_1"/>
</dbReference>
<evidence type="ECO:0000256" key="4">
    <source>
        <dbReference type="PROSITE-ProRule" id="PRU00409"/>
    </source>
</evidence>
<dbReference type="Pfam" id="PF13535">
    <property type="entry name" value="ATP-grasp_4"/>
    <property type="match status" value="1"/>
</dbReference>
<protein>
    <submittedName>
        <fullName evidence="6">ATP-grasp domain-containing protein</fullName>
    </submittedName>
</protein>
<accession>A0ABR6SZP8</accession>
<keyword evidence="7" id="KW-1185">Reference proteome</keyword>
<evidence type="ECO:0000256" key="3">
    <source>
        <dbReference type="ARBA" id="ARBA00022840"/>
    </source>
</evidence>
<organism evidence="6 7">
    <name type="scientific">Listeria immobilis</name>
    <dbReference type="NCBI Taxonomy" id="2713502"/>
    <lineage>
        <taxon>Bacteria</taxon>
        <taxon>Bacillati</taxon>
        <taxon>Bacillota</taxon>
        <taxon>Bacilli</taxon>
        <taxon>Bacillales</taxon>
        <taxon>Listeriaceae</taxon>
        <taxon>Listeria</taxon>
    </lineage>
</organism>
<evidence type="ECO:0000313" key="6">
    <source>
        <dbReference type="EMBL" id="MBC1511041.1"/>
    </source>
</evidence>
<keyword evidence="2 4" id="KW-0547">Nucleotide-binding</keyword>
<name>A0ABR6SZP8_9LIST</name>
<dbReference type="Proteomes" id="UP000587800">
    <property type="component" value="Unassembled WGS sequence"/>
</dbReference>
<evidence type="ECO:0000259" key="5">
    <source>
        <dbReference type="PROSITE" id="PS50975"/>
    </source>
</evidence>
<gene>
    <name evidence="6" type="ORF">HCJ59_14235</name>
</gene>
<dbReference type="InterPro" id="IPR011761">
    <property type="entry name" value="ATP-grasp"/>
</dbReference>
<comment type="caution">
    <text evidence="6">The sequence shown here is derived from an EMBL/GenBank/DDBJ whole genome shotgun (WGS) entry which is preliminary data.</text>
</comment>
<dbReference type="Gene3D" id="3.30.1490.20">
    <property type="entry name" value="ATP-grasp fold, A domain"/>
    <property type="match status" value="1"/>
</dbReference>
<reference evidence="6 7" key="1">
    <citation type="submission" date="2020-03" db="EMBL/GenBank/DDBJ databases">
        <title>Soil Listeria distribution.</title>
        <authorList>
            <person name="Liao J."/>
            <person name="Wiedmann M."/>
        </authorList>
    </citation>
    <scope>NUCLEOTIDE SEQUENCE [LARGE SCALE GENOMIC DNA]</scope>
    <source>
        <strain evidence="6 7">FSL L7-1515</strain>
    </source>
</reference>
<proteinExistence type="predicted"/>
<dbReference type="RefSeq" id="WP_185348668.1">
    <property type="nucleotide sequence ID" value="NZ_JAASTU010000026.1"/>
</dbReference>
<evidence type="ECO:0000313" key="7">
    <source>
        <dbReference type="Proteomes" id="UP000587800"/>
    </source>
</evidence>
<dbReference type="PANTHER" id="PTHR43585">
    <property type="entry name" value="FUMIPYRROLE BIOSYNTHESIS PROTEIN C"/>
    <property type="match status" value="1"/>
</dbReference>
<dbReference type="Gene3D" id="3.40.50.20">
    <property type="match status" value="1"/>
</dbReference>
<evidence type="ECO:0000256" key="1">
    <source>
        <dbReference type="ARBA" id="ARBA00022598"/>
    </source>
</evidence>
<dbReference type="PANTHER" id="PTHR43585:SF2">
    <property type="entry name" value="ATP-GRASP ENZYME FSQD"/>
    <property type="match status" value="1"/>
</dbReference>
<evidence type="ECO:0000256" key="2">
    <source>
        <dbReference type="ARBA" id="ARBA00022741"/>
    </source>
</evidence>
<sequence length="404" mass="46088">MDKEYCVCLGRREEVLKAIRRRGLKTIVFSDKTVVPPDVNLCDYFFQMDNLSNTEQISAILSNFDKKIKAIIAPGEKGVRVAAELRDKFSIDGIGAGEVEKFRDKAKMKDILIKKNIRVPNYIEVKDLEDGFRFLDEFKDVVAKPKQGMGAIGVKQIKSKEAWIEYFQKFTQETELYHFEKGVLLEEFVHGEEYHIDAIIQDGKIKFAYASFYPVPLIDFKKYNFVGTIALDMSSSLFKELIKYNREILKALEVQNGVTHLECFKGENEICFCEIAIRPAGSAIPENLKIQTNIDIIDSFVMVEIGEKFIPEIKIISGISGSLQIPINQKGRVLSLLNEKEADIKDIIKIDYLVDVGQIVNKPNASHERIGDIFIHANSVCEMMRKFKKIHLNLDTFVQVEGEL</sequence>
<dbReference type="SUPFAM" id="SSF56059">
    <property type="entry name" value="Glutathione synthetase ATP-binding domain-like"/>
    <property type="match status" value="1"/>
</dbReference>
<dbReference type="InterPro" id="IPR052032">
    <property type="entry name" value="ATP-dep_AA_Ligase"/>
</dbReference>
<feature type="domain" description="ATP-grasp" evidence="5">
    <location>
        <begin position="109"/>
        <end position="305"/>
    </location>
</feature>
<dbReference type="Gene3D" id="3.30.470.20">
    <property type="entry name" value="ATP-grasp fold, B domain"/>
    <property type="match status" value="1"/>
</dbReference>
<dbReference type="EMBL" id="JAASUB010000021">
    <property type="protein sequence ID" value="MBC1511041.1"/>
    <property type="molecule type" value="Genomic_DNA"/>
</dbReference>
<keyword evidence="1" id="KW-0436">Ligase</keyword>
<dbReference type="PROSITE" id="PS50975">
    <property type="entry name" value="ATP_GRASP"/>
    <property type="match status" value="1"/>
</dbReference>
<keyword evidence="3 4" id="KW-0067">ATP-binding</keyword>